<keyword evidence="3" id="KW-1185">Reference proteome</keyword>
<keyword evidence="1" id="KW-0732">Signal</keyword>
<gene>
    <name evidence="2" type="ORF">N4264_07470</name>
</gene>
<evidence type="ECO:0000313" key="2">
    <source>
        <dbReference type="EMBL" id="UXI69480.1"/>
    </source>
</evidence>
<dbReference type="Proteomes" id="UP001064632">
    <property type="component" value="Chromosome"/>
</dbReference>
<sequence length="369" mass="40620">MKSSTTQRLMALVQGVAVSVASLLCSTTAMASDHRESPEIVNYPTADIGDFWAFISPSDPSKLVFVMAVNPYAVPLISKSYIFSPDIRYVFKIDSDNDARADSEIVSRFSKENAFAHPDGHGGLTTQTFRTTFSMGLAPLVGKVTPTTQVRKTPLDPIILQGRDGTKAFAGLRDDPFFFDLVASDRTFSGMANGFRTKTDRFAWFAVSALVVEIPLASVYRGQPLRLWATTEELGQRGWKQIQRVGNPAVKGVYIPENMTERFNASEPHNDVRDFKAVAEQSARTMFGLQGETLDRLMGIIIPDTLTLDPTQPTKSPNGRALDDDLDLMFWFNLHAPIAYAPGDLDGVHGNDVPNSTTFPYLAPPIHPQ</sequence>
<accession>A0ABY6BI00</accession>
<protein>
    <submittedName>
        <fullName evidence="2">DUF4331 domain-containing protein</fullName>
    </submittedName>
</protein>
<name>A0ABY6BI00_9GAMM</name>
<evidence type="ECO:0000256" key="1">
    <source>
        <dbReference type="SAM" id="SignalP"/>
    </source>
</evidence>
<dbReference type="RefSeq" id="WP_261696435.1">
    <property type="nucleotide sequence ID" value="NZ_CP104694.1"/>
</dbReference>
<feature type="chain" id="PRO_5045779335" evidence="1">
    <location>
        <begin position="32"/>
        <end position="369"/>
    </location>
</feature>
<evidence type="ECO:0000313" key="3">
    <source>
        <dbReference type="Proteomes" id="UP001064632"/>
    </source>
</evidence>
<dbReference type="Pfam" id="PF14224">
    <property type="entry name" value="DUF4331"/>
    <property type="match status" value="1"/>
</dbReference>
<feature type="signal peptide" evidence="1">
    <location>
        <begin position="1"/>
        <end position="31"/>
    </location>
</feature>
<dbReference type="EMBL" id="CP104694">
    <property type="protein sequence ID" value="UXI69480.1"/>
    <property type="molecule type" value="Genomic_DNA"/>
</dbReference>
<reference evidence="2" key="1">
    <citation type="submission" date="2022-09" db="EMBL/GenBank/DDBJ databases">
        <title>Tahibacter sp. nov., isolated from a fresh water.</title>
        <authorList>
            <person name="Baek J.H."/>
            <person name="Lee J.K."/>
            <person name="Kim J.M."/>
            <person name="Jeon C.O."/>
        </authorList>
    </citation>
    <scope>NUCLEOTIDE SEQUENCE</scope>
    <source>
        <strain evidence="2">W38</strain>
    </source>
</reference>
<dbReference type="InterPro" id="IPR025566">
    <property type="entry name" value="DUF4331"/>
</dbReference>
<proteinExistence type="predicted"/>
<organism evidence="2 3">
    <name type="scientific">Tahibacter amnicola</name>
    <dbReference type="NCBI Taxonomy" id="2976241"/>
    <lineage>
        <taxon>Bacteria</taxon>
        <taxon>Pseudomonadati</taxon>
        <taxon>Pseudomonadota</taxon>
        <taxon>Gammaproteobacteria</taxon>
        <taxon>Lysobacterales</taxon>
        <taxon>Rhodanobacteraceae</taxon>
        <taxon>Tahibacter</taxon>
    </lineage>
</organism>